<comment type="subunit">
    <text evidence="4 13">Monomer.</text>
</comment>
<dbReference type="EMBL" id="JGYD01000026">
    <property type="protein sequence ID" value="KSV16449.1"/>
    <property type="molecule type" value="Genomic_DNA"/>
</dbReference>
<evidence type="ECO:0000256" key="4">
    <source>
        <dbReference type="ARBA" id="ARBA00011245"/>
    </source>
</evidence>
<dbReference type="PATRIC" id="fig|61435.5.peg.848"/>
<sequence>MENLTIRDLDFSGKKALVRVDFNVPINAETGSINDDSRIRAAIPTIDYLLDHQAKVILCSHLGRPDGKVVESMRLAPVAKRLSEILRQEVLTASDCIGDEVTAKVNALEDGQVLLLENLRFHPEEEANDPAFARKLADLADIYVDDAFGTAHRKHASIVGVAKYLPAVAGLLLEKELNALGKVLEHPPRPFMILLGGAKVSDKVGMLENVMDKVDTILIGGGMAATFLKAQGLEIGDSLIDDSLDTAKMLMDKAKSKNVKIVLPDDVLITFDKIGPDAKAENVSVENIPPTAKIVDIGLLTITLFTKQLEKCKTVFWNGPMGIYEIPQFSEGTRAMVNTMTRLHGTTIIGGGSTAEIVTELNIASKMSFVSTGGGASLKFLSGEKLPGVEVLAKKNE</sequence>
<dbReference type="InterPro" id="IPR001576">
    <property type="entry name" value="Phosphoglycerate_kinase"/>
</dbReference>
<dbReference type="PANTHER" id="PTHR11406">
    <property type="entry name" value="PHOSPHOGLYCERATE KINASE"/>
    <property type="match status" value="1"/>
</dbReference>
<dbReference type="InterPro" id="IPR036043">
    <property type="entry name" value="Phosphoglycerate_kinase_sf"/>
</dbReference>
<dbReference type="FunFam" id="3.40.50.1260:FF:000031">
    <property type="entry name" value="Phosphoglycerate kinase 1"/>
    <property type="match status" value="1"/>
</dbReference>
<evidence type="ECO:0000256" key="16">
    <source>
        <dbReference type="RuleBase" id="RU000532"/>
    </source>
</evidence>
<dbReference type="HAMAP" id="MF_00145">
    <property type="entry name" value="Phosphoglyc_kinase"/>
    <property type="match status" value="1"/>
</dbReference>
<dbReference type="GO" id="GO:0005829">
    <property type="term" value="C:cytosol"/>
    <property type="evidence" value="ECO:0007669"/>
    <property type="project" value="TreeGrafter"/>
</dbReference>
<dbReference type="GO" id="GO:0005524">
    <property type="term" value="F:ATP binding"/>
    <property type="evidence" value="ECO:0007669"/>
    <property type="project" value="UniProtKB-KW"/>
</dbReference>
<dbReference type="CDD" id="cd00318">
    <property type="entry name" value="Phosphoglycerate_kinase"/>
    <property type="match status" value="1"/>
</dbReference>
<feature type="binding site" evidence="14">
    <location>
        <position position="38"/>
    </location>
    <ligand>
        <name>(2R)-3-phosphoglycerate</name>
        <dbReference type="ChEBI" id="CHEBI:58272"/>
    </ligand>
</feature>
<dbReference type="PANTHER" id="PTHR11406:SF23">
    <property type="entry name" value="PHOSPHOGLYCERATE KINASE 1, CHLOROPLASTIC-RELATED"/>
    <property type="match status" value="1"/>
</dbReference>
<comment type="subcellular location">
    <subcellularLocation>
        <location evidence="13">Cytoplasm</location>
    </subcellularLocation>
</comment>
<evidence type="ECO:0000256" key="2">
    <source>
        <dbReference type="ARBA" id="ARBA00004838"/>
    </source>
</evidence>
<dbReference type="EC" id="2.7.2.3" evidence="5 13"/>
<evidence type="ECO:0000256" key="11">
    <source>
        <dbReference type="ARBA" id="ARBA00022840"/>
    </source>
</evidence>
<dbReference type="GO" id="GO:0004618">
    <property type="term" value="F:phosphoglycerate kinase activity"/>
    <property type="evidence" value="ECO:0007669"/>
    <property type="project" value="UniProtKB-UniRule"/>
</dbReference>
<dbReference type="PRINTS" id="PR00477">
    <property type="entry name" value="PHGLYCKINASE"/>
</dbReference>
<evidence type="ECO:0000256" key="10">
    <source>
        <dbReference type="ARBA" id="ARBA00022777"/>
    </source>
</evidence>
<comment type="catalytic activity">
    <reaction evidence="1 13 16">
        <text>(2R)-3-phosphoglycerate + ATP = (2R)-3-phospho-glyceroyl phosphate + ADP</text>
        <dbReference type="Rhea" id="RHEA:14801"/>
        <dbReference type="ChEBI" id="CHEBI:30616"/>
        <dbReference type="ChEBI" id="CHEBI:57604"/>
        <dbReference type="ChEBI" id="CHEBI:58272"/>
        <dbReference type="ChEBI" id="CHEBI:456216"/>
        <dbReference type="EC" id="2.7.2.3"/>
    </reaction>
</comment>
<keyword evidence="8 13" id="KW-0808">Transferase</keyword>
<keyword evidence="11 13" id="KW-0067">ATP-binding</keyword>
<comment type="caution">
    <text evidence="17">The sequence shown here is derived from an EMBL/GenBank/DDBJ whole genome shotgun (WGS) entry which is preliminary data.</text>
</comment>
<dbReference type="Proteomes" id="UP000053577">
    <property type="component" value="Unassembled WGS sequence"/>
</dbReference>
<evidence type="ECO:0000256" key="8">
    <source>
        <dbReference type="ARBA" id="ARBA00022679"/>
    </source>
</evidence>
<evidence type="ECO:0000256" key="3">
    <source>
        <dbReference type="ARBA" id="ARBA00008982"/>
    </source>
</evidence>
<dbReference type="GO" id="GO:0006096">
    <property type="term" value="P:glycolytic process"/>
    <property type="evidence" value="ECO:0007669"/>
    <property type="project" value="UniProtKB-UniRule"/>
</dbReference>
<keyword evidence="10 13" id="KW-0418">Kinase</keyword>
<proteinExistence type="inferred from homology"/>
<evidence type="ECO:0000256" key="7">
    <source>
        <dbReference type="ARBA" id="ARBA00022490"/>
    </source>
</evidence>
<feature type="binding site" evidence="14">
    <location>
        <position position="153"/>
    </location>
    <ligand>
        <name>(2R)-3-phosphoglycerate</name>
        <dbReference type="ChEBI" id="CHEBI:58272"/>
    </ligand>
</feature>
<comment type="caution">
    <text evidence="13">Lacks conserved residue(s) required for the propagation of feature annotation.</text>
</comment>
<feature type="binding site" evidence="13 14">
    <location>
        <begin position="61"/>
        <end position="64"/>
    </location>
    <ligand>
        <name>substrate</name>
    </ligand>
</feature>
<name>A0A0V8LYU8_9CHLR</name>
<dbReference type="Gene3D" id="3.40.50.1260">
    <property type="entry name" value="Phosphoglycerate kinase, N-terminal domain"/>
    <property type="match status" value="2"/>
</dbReference>
<keyword evidence="12 13" id="KW-0324">Glycolysis</keyword>
<evidence type="ECO:0000313" key="17">
    <source>
        <dbReference type="EMBL" id="KSV16449.1"/>
    </source>
</evidence>
<evidence type="ECO:0000256" key="12">
    <source>
        <dbReference type="ARBA" id="ARBA00023152"/>
    </source>
</evidence>
<evidence type="ECO:0000256" key="6">
    <source>
        <dbReference type="ARBA" id="ARBA00016471"/>
    </source>
</evidence>
<evidence type="ECO:0000256" key="14">
    <source>
        <dbReference type="PIRSR" id="PIRSR000724-1"/>
    </source>
</evidence>
<organism evidence="17 18">
    <name type="scientific">Dehalococcoides mccartyi</name>
    <dbReference type="NCBI Taxonomy" id="61435"/>
    <lineage>
        <taxon>Bacteria</taxon>
        <taxon>Bacillati</taxon>
        <taxon>Chloroflexota</taxon>
        <taxon>Dehalococcoidia</taxon>
        <taxon>Dehalococcoidales</taxon>
        <taxon>Dehalococcoidaceae</taxon>
        <taxon>Dehalococcoides</taxon>
    </lineage>
</organism>
<reference evidence="17 18" key="1">
    <citation type="journal article" date="2015" name="Sci. Rep.">
        <title>A comparative genomics and reductive dehalogenase gene transcription study of two chloroethene-respiring bacteria, Dehalococcoides mccartyi strains MB and 11a.</title>
        <authorList>
            <person name="Low A."/>
            <person name="Shen Z."/>
            <person name="Cheng D."/>
            <person name="Rogers M.J."/>
            <person name="Lee P.K."/>
            <person name="He J."/>
        </authorList>
    </citation>
    <scope>NUCLEOTIDE SEQUENCE [LARGE SCALE GENOMIC DNA]</scope>
    <source>
        <strain evidence="17 18">MB</strain>
    </source>
</reference>
<dbReference type="Pfam" id="PF00162">
    <property type="entry name" value="PGK"/>
    <property type="match status" value="1"/>
</dbReference>
<evidence type="ECO:0000256" key="13">
    <source>
        <dbReference type="HAMAP-Rule" id="MF_00145"/>
    </source>
</evidence>
<dbReference type="eggNOG" id="COG0126">
    <property type="taxonomic scope" value="Bacteria"/>
</dbReference>
<feature type="binding site" evidence="13">
    <location>
        <position position="153"/>
    </location>
    <ligand>
        <name>substrate</name>
    </ligand>
</feature>
<evidence type="ECO:0000256" key="1">
    <source>
        <dbReference type="ARBA" id="ARBA00000642"/>
    </source>
</evidence>
<dbReference type="RefSeq" id="WP_058292851.1">
    <property type="nucleotide sequence ID" value="NZ_JGYD01000026.1"/>
</dbReference>
<dbReference type="PIRSF" id="PIRSF000724">
    <property type="entry name" value="Pgk"/>
    <property type="match status" value="1"/>
</dbReference>
<comment type="pathway">
    <text evidence="2 13">Carbohydrate degradation; glycolysis; pyruvate from D-glyceraldehyde 3-phosphate: step 2/5.</text>
</comment>
<protein>
    <recommendedName>
        <fullName evidence="6 13">Phosphoglycerate kinase</fullName>
        <ecNumber evidence="5 13">2.7.2.3</ecNumber>
    </recommendedName>
</protein>
<accession>A0A0V8LYU8</accession>
<dbReference type="InterPro" id="IPR015824">
    <property type="entry name" value="Phosphoglycerate_kinase_N"/>
</dbReference>
<dbReference type="FunFam" id="3.40.50.1260:FF:000006">
    <property type="entry name" value="Phosphoglycerate kinase"/>
    <property type="match status" value="1"/>
</dbReference>
<feature type="binding site" evidence="14">
    <location>
        <position position="120"/>
    </location>
    <ligand>
        <name>(2R)-3-phosphoglycerate</name>
        <dbReference type="ChEBI" id="CHEBI:58272"/>
    </ligand>
</feature>
<comment type="similarity">
    <text evidence="3 13 16">Belongs to the phosphoglycerate kinase family.</text>
</comment>
<keyword evidence="7 13" id="KW-0963">Cytoplasm</keyword>
<feature type="binding site" evidence="13 15">
    <location>
        <position position="325"/>
    </location>
    <ligand>
        <name>ATP</name>
        <dbReference type="ChEBI" id="CHEBI:30616"/>
    </ligand>
</feature>
<evidence type="ECO:0000313" key="18">
    <source>
        <dbReference type="Proteomes" id="UP000053577"/>
    </source>
</evidence>
<evidence type="ECO:0000256" key="9">
    <source>
        <dbReference type="ARBA" id="ARBA00022741"/>
    </source>
</evidence>
<feature type="binding site" evidence="13">
    <location>
        <position position="120"/>
    </location>
    <ligand>
        <name>substrate</name>
    </ligand>
</feature>
<feature type="binding site" evidence="13 14">
    <location>
        <begin position="21"/>
        <end position="23"/>
    </location>
    <ligand>
        <name>substrate</name>
    </ligand>
</feature>
<dbReference type="UniPathway" id="UPA00109">
    <property type="reaction ID" value="UER00185"/>
</dbReference>
<evidence type="ECO:0000256" key="15">
    <source>
        <dbReference type="PIRSR" id="PIRSR000724-2"/>
    </source>
</evidence>
<dbReference type="OrthoDB" id="9808460at2"/>
<dbReference type="GO" id="GO:0043531">
    <property type="term" value="F:ADP binding"/>
    <property type="evidence" value="ECO:0007669"/>
    <property type="project" value="TreeGrafter"/>
</dbReference>
<feature type="binding site" evidence="13 15">
    <location>
        <position position="203"/>
    </location>
    <ligand>
        <name>ATP</name>
        <dbReference type="ChEBI" id="CHEBI:30616"/>
    </ligand>
</feature>
<evidence type="ECO:0000256" key="5">
    <source>
        <dbReference type="ARBA" id="ARBA00013061"/>
    </source>
</evidence>
<dbReference type="GO" id="GO:0006094">
    <property type="term" value="P:gluconeogenesis"/>
    <property type="evidence" value="ECO:0007669"/>
    <property type="project" value="TreeGrafter"/>
</dbReference>
<feature type="binding site" evidence="13">
    <location>
        <position position="38"/>
    </location>
    <ligand>
        <name>substrate</name>
    </ligand>
</feature>
<keyword evidence="9 13" id="KW-0547">Nucleotide-binding</keyword>
<dbReference type="AlphaFoldDB" id="A0A0V8LYU8"/>
<dbReference type="SUPFAM" id="SSF53748">
    <property type="entry name" value="Phosphoglycerate kinase"/>
    <property type="match status" value="1"/>
</dbReference>
<gene>
    <name evidence="13 17" type="primary">pgk</name>
    <name evidence="17" type="ORF">DA01_04265</name>
</gene>